<sequence length="62" mass="6685">MPYSIHLLGCTLRDRCEATAMNVLQLGGSSTKALTVVVIGWSNRTGGRVVNVNRRSLPGYGH</sequence>
<accession>A0A1E3KX94</accession>
<dbReference type="AlphaFoldDB" id="A0A1E3KX94"/>
<proteinExistence type="predicted"/>
<dbReference type="Proteomes" id="UP000094578">
    <property type="component" value="Unassembled WGS sequence"/>
</dbReference>
<comment type="caution">
    <text evidence="1">The sequence shown here is derived from an EMBL/GenBank/DDBJ whole genome shotgun (WGS) entry which is preliminary data.</text>
</comment>
<evidence type="ECO:0000313" key="2">
    <source>
        <dbReference type="Proteomes" id="UP000094578"/>
    </source>
</evidence>
<reference evidence="1 2" key="1">
    <citation type="submission" date="2016-08" db="EMBL/GenBank/DDBJ databases">
        <title>Genome sequencing of Paenibacillus sp. TI45-13ar, isolated from Korean traditional nuruk.</title>
        <authorList>
            <person name="Kim S.-J."/>
        </authorList>
    </citation>
    <scope>NUCLEOTIDE SEQUENCE [LARGE SCALE GENOMIC DNA]</scope>
    <source>
        <strain evidence="1 2">TI45-13ar</strain>
    </source>
</reference>
<name>A0A1E3KX94_9BACL</name>
<evidence type="ECO:0000313" key="1">
    <source>
        <dbReference type="EMBL" id="ODP26013.1"/>
    </source>
</evidence>
<dbReference type="EMBL" id="MDER01000102">
    <property type="protein sequence ID" value="ODP26013.1"/>
    <property type="molecule type" value="Genomic_DNA"/>
</dbReference>
<organism evidence="1 2">
    <name type="scientific">Paenibacillus nuruki</name>
    <dbReference type="NCBI Taxonomy" id="1886670"/>
    <lineage>
        <taxon>Bacteria</taxon>
        <taxon>Bacillati</taxon>
        <taxon>Bacillota</taxon>
        <taxon>Bacilli</taxon>
        <taxon>Bacillales</taxon>
        <taxon>Paenibacillaceae</taxon>
        <taxon>Paenibacillus</taxon>
    </lineage>
</organism>
<keyword evidence="2" id="KW-1185">Reference proteome</keyword>
<protein>
    <submittedName>
        <fullName evidence="1">Uncharacterized protein</fullName>
    </submittedName>
</protein>
<gene>
    <name evidence="1" type="ORF">PTI45_04649</name>
</gene>